<gene>
    <name evidence="1" type="ORF">N7492_008557</name>
</gene>
<comment type="caution">
    <text evidence="1">The sequence shown here is derived from an EMBL/GenBank/DDBJ whole genome shotgun (WGS) entry which is preliminary data.</text>
</comment>
<evidence type="ECO:0000313" key="2">
    <source>
        <dbReference type="Proteomes" id="UP001146351"/>
    </source>
</evidence>
<dbReference type="OrthoDB" id="4358690at2759"/>
<sequence>MRTIKAHWADEHNFRAHPRSGRPTSVKARIIQGSITQHCRRVQCQRVFAQGPGSHYIPVSLLFTEADSEPLISGADAIGKLLQWVREDQPLDQQSYNTVIQAGDLDEATPWLNRTGWVQYLQGTPPGTVGPEYGPP</sequence>
<name>A0A9W9HSX2_9EURO</name>
<reference evidence="1" key="2">
    <citation type="journal article" date="2023" name="IMA Fungus">
        <title>Comparative genomic study of the Penicillium genus elucidates a diverse pangenome and 15 lateral gene transfer events.</title>
        <authorList>
            <person name="Petersen C."/>
            <person name="Sorensen T."/>
            <person name="Nielsen M.R."/>
            <person name="Sondergaard T.E."/>
            <person name="Sorensen J.L."/>
            <person name="Fitzpatrick D.A."/>
            <person name="Frisvad J.C."/>
            <person name="Nielsen K.L."/>
        </authorList>
    </citation>
    <scope>NUCLEOTIDE SEQUENCE</scope>
    <source>
        <strain evidence="1">IBT 21917</strain>
    </source>
</reference>
<reference evidence="1" key="1">
    <citation type="submission" date="2022-11" db="EMBL/GenBank/DDBJ databases">
        <authorList>
            <person name="Petersen C."/>
        </authorList>
    </citation>
    <scope>NUCLEOTIDE SEQUENCE</scope>
    <source>
        <strain evidence="1">IBT 21917</strain>
    </source>
</reference>
<dbReference type="Proteomes" id="UP001146351">
    <property type="component" value="Unassembled WGS sequence"/>
</dbReference>
<dbReference type="EMBL" id="JAPQKO010000006">
    <property type="protein sequence ID" value="KAJ5155754.1"/>
    <property type="molecule type" value="Genomic_DNA"/>
</dbReference>
<evidence type="ECO:0000313" key="1">
    <source>
        <dbReference type="EMBL" id="KAJ5155754.1"/>
    </source>
</evidence>
<keyword evidence="2" id="KW-1185">Reference proteome</keyword>
<accession>A0A9W9HSX2</accession>
<protein>
    <submittedName>
        <fullName evidence="1">Uncharacterized protein</fullName>
    </submittedName>
</protein>
<organism evidence="1 2">
    <name type="scientific">Penicillium capsulatum</name>
    <dbReference type="NCBI Taxonomy" id="69766"/>
    <lineage>
        <taxon>Eukaryota</taxon>
        <taxon>Fungi</taxon>
        <taxon>Dikarya</taxon>
        <taxon>Ascomycota</taxon>
        <taxon>Pezizomycotina</taxon>
        <taxon>Eurotiomycetes</taxon>
        <taxon>Eurotiomycetidae</taxon>
        <taxon>Eurotiales</taxon>
        <taxon>Aspergillaceae</taxon>
        <taxon>Penicillium</taxon>
    </lineage>
</organism>
<dbReference type="AlphaFoldDB" id="A0A9W9HSX2"/>
<proteinExistence type="predicted"/>